<accession>A0A284QRU0</accession>
<sequence length="68" mass="7416">MRLSLAIPISASLADESFANLFLLFVALSALAHNSEMRHTGIISLRDEMPDIACSFSGSRSLTHLPRD</sequence>
<protein>
    <submittedName>
        <fullName evidence="1">Uncharacterized protein</fullName>
    </submittedName>
</protein>
<proteinExistence type="predicted"/>
<keyword evidence="2" id="KW-1185">Reference proteome</keyword>
<reference evidence="2" key="1">
    <citation type="journal article" date="2017" name="Nat. Ecol. Evol.">
        <title>Genome expansion and lineage-specific genetic innovations in the forest pathogenic fungi Armillaria.</title>
        <authorList>
            <person name="Sipos G."/>
            <person name="Prasanna A.N."/>
            <person name="Walter M.C."/>
            <person name="O'Connor E."/>
            <person name="Balint B."/>
            <person name="Krizsan K."/>
            <person name="Kiss B."/>
            <person name="Hess J."/>
            <person name="Varga T."/>
            <person name="Slot J."/>
            <person name="Riley R."/>
            <person name="Boka B."/>
            <person name="Rigling D."/>
            <person name="Barry K."/>
            <person name="Lee J."/>
            <person name="Mihaltcheva S."/>
            <person name="LaButti K."/>
            <person name="Lipzen A."/>
            <person name="Waldron R."/>
            <person name="Moloney N.M."/>
            <person name="Sperisen C."/>
            <person name="Kredics L."/>
            <person name="Vagvoelgyi C."/>
            <person name="Patrignani A."/>
            <person name="Fitzpatrick D."/>
            <person name="Nagy I."/>
            <person name="Doyle S."/>
            <person name="Anderson J.B."/>
            <person name="Grigoriev I.V."/>
            <person name="Gueldener U."/>
            <person name="Muensterkoetter M."/>
            <person name="Nagy L.G."/>
        </authorList>
    </citation>
    <scope>NUCLEOTIDE SEQUENCE [LARGE SCALE GENOMIC DNA]</scope>
    <source>
        <strain evidence="2">C18/9</strain>
    </source>
</reference>
<dbReference type="Proteomes" id="UP000219338">
    <property type="component" value="Unassembled WGS sequence"/>
</dbReference>
<dbReference type="AlphaFoldDB" id="A0A284QRU0"/>
<gene>
    <name evidence="1" type="ORF">ARMOST_02482</name>
</gene>
<organism evidence="1 2">
    <name type="scientific">Armillaria ostoyae</name>
    <name type="common">Armillaria root rot fungus</name>
    <dbReference type="NCBI Taxonomy" id="47428"/>
    <lineage>
        <taxon>Eukaryota</taxon>
        <taxon>Fungi</taxon>
        <taxon>Dikarya</taxon>
        <taxon>Basidiomycota</taxon>
        <taxon>Agaricomycotina</taxon>
        <taxon>Agaricomycetes</taxon>
        <taxon>Agaricomycetidae</taxon>
        <taxon>Agaricales</taxon>
        <taxon>Marasmiineae</taxon>
        <taxon>Physalacriaceae</taxon>
        <taxon>Armillaria</taxon>
    </lineage>
</organism>
<evidence type="ECO:0000313" key="2">
    <source>
        <dbReference type="Proteomes" id="UP000219338"/>
    </source>
</evidence>
<name>A0A284QRU0_ARMOS</name>
<dbReference type="EMBL" id="FUEG01000001">
    <property type="protein sequence ID" value="SJK99192.1"/>
    <property type="molecule type" value="Genomic_DNA"/>
</dbReference>
<evidence type="ECO:0000313" key="1">
    <source>
        <dbReference type="EMBL" id="SJK99192.1"/>
    </source>
</evidence>